<evidence type="ECO:0000256" key="1">
    <source>
        <dbReference type="SAM" id="MobiDB-lite"/>
    </source>
</evidence>
<dbReference type="EMBL" id="JBBPFD010000010">
    <property type="protein sequence ID" value="KAK7910289.1"/>
    <property type="molecule type" value="Genomic_DNA"/>
</dbReference>
<name>A0AAW0NX13_9GOBI</name>
<dbReference type="Proteomes" id="UP001460270">
    <property type="component" value="Unassembled WGS sequence"/>
</dbReference>
<sequence>MPLSYSGWVCKRWGGGKDVSVWFSCQSSLGSQEKTRRRRRRSSVVKTEEAGAAVVQDNIACFTSRSHTRTVRERGEMAADRERMTRPSQAPSFPPPPPLHHHRQLLSPQITARIQPVQQPESFT</sequence>
<reference evidence="3" key="1">
    <citation type="submission" date="2024-04" db="EMBL/GenBank/DDBJ databases">
        <title>Salinicola lusitanus LLJ914,a marine bacterium isolated from the Okinawa Trough.</title>
        <authorList>
            <person name="Li J."/>
        </authorList>
    </citation>
    <scope>NUCLEOTIDE SEQUENCE [LARGE SCALE GENOMIC DNA]</scope>
</reference>
<gene>
    <name evidence="2" type="ORF">WMY93_014973</name>
</gene>
<accession>A0AAW0NX13</accession>
<keyword evidence="3" id="KW-1185">Reference proteome</keyword>
<evidence type="ECO:0000313" key="3">
    <source>
        <dbReference type="Proteomes" id="UP001460270"/>
    </source>
</evidence>
<organism evidence="2 3">
    <name type="scientific">Mugilogobius chulae</name>
    <name type="common">yellowstripe goby</name>
    <dbReference type="NCBI Taxonomy" id="88201"/>
    <lineage>
        <taxon>Eukaryota</taxon>
        <taxon>Metazoa</taxon>
        <taxon>Chordata</taxon>
        <taxon>Craniata</taxon>
        <taxon>Vertebrata</taxon>
        <taxon>Euteleostomi</taxon>
        <taxon>Actinopterygii</taxon>
        <taxon>Neopterygii</taxon>
        <taxon>Teleostei</taxon>
        <taxon>Neoteleostei</taxon>
        <taxon>Acanthomorphata</taxon>
        <taxon>Gobiaria</taxon>
        <taxon>Gobiiformes</taxon>
        <taxon>Gobioidei</taxon>
        <taxon>Gobiidae</taxon>
        <taxon>Gobionellinae</taxon>
        <taxon>Mugilogobius</taxon>
    </lineage>
</organism>
<feature type="region of interest" description="Disordered" evidence="1">
    <location>
        <begin position="66"/>
        <end position="124"/>
    </location>
</feature>
<dbReference type="AlphaFoldDB" id="A0AAW0NX13"/>
<feature type="compositionally biased region" description="Basic and acidic residues" evidence="1">
    <location>
        <begin position="70"/>
        <end position="85"/>
    </location>
</feature>
<proteinExistence type="predicted"/>
<evidence type="ECO:0000313" key="2">
    <source>
        <dbReference type="EMBL" id="KAK7910289.1"/>
    </source>
</evidence>
<feature type="compositionally biased region" description="Polar residues" evidence="1">
    <location>
        <begin position="110"/>
        <end position="124"/>
    </location>
</feature>
<comment type="caution">
    <text evidence="2">The sequence shown here is derived from an EMBL/GenBank/DDBJ whole genome shotgun (WGS) entry which is preliminary data.</text>
</comment>
<protein>
    <submittedName>
        <fullName evidence="2">Uncharacterized protein</fullName>
    </submittedName>
</protein>
<feature type="region of interest" description="Disordered" evidence="1">
    <location>
        <begin position="28"/>
        <end position="49"/>
    </location>
</feature>